<dbReference type="RefSeq" id="WP_121434017.1">
    <property type="nucleotide sequence ID" value="NZ_RBWU01000002.1"/>
</dbReference>
<dbReference type="Proteomes" id="UP000274601">
    <property type="component" value="Unassembled WGS sequence"/>
</dbReference>
<feature type="chain" id="PRO_5019779941" description="Peptidoglycan binding protein" evidence="2">
    <location>
        <begin position="31"/>
        <end position="280"/>
    </location>
</feature>
<dbReference type="AlphaFoldDB" id="A0A495QT73"/>
<proteinExistence type="predicted"/>
<accession>A0A495QT73</accession>
<comment type="caution">
    <text evidence="3">The sequence shown here is derived from an EMBL/GenBank/DDBJ whole genome shotgun (WGS) entry which is preliminary data.</text>
</comment>
<keyword evidence="4" id="KW-1185">Reference proteome</keyword>
<evidence type="ECO:0000256" key="1">
    <source>
        <dbReference type="SAM" id="MobiDB-lite"/>
    </source>
</evidence>
<organism evidence="3 4">
    <name type="scientific">Actinomadura pelletieri DSM 43383</name>
    <dbReference type="NCBI Taxonomy" id="1120940"/>
    <lineage>
        <taxon>Bacteria</taxon>
        <taxon>Bacillati</taxon>
        <taxon>Actinomycetota</taxon>
        <taxon>Actinomycetes</taxon>
        <taxon>Streptosporangiales</taxon>
        <taxon>Thermomonosporaceae</taxon>
        <taxon>Actinomadura</taxon>
    </lineage>
</organism>
<dbReference type="EMBL" id="RBWU01000002">
    <property type="protein sequence ID" value="RKS76719.1"/>
    <property type="molecule type" value="Genomic_DNA"/>
</dbReference>
<evidence type="ECO:0000256" key="2">
    <source>
        <dbReference type="SAM" id="SignalP"/>
    </source>
</evidence>
<gene>
    <name evidence="3" type="ORF">BZB76_2077</name>
</gene>
<name>A0A495QT73_9ACTN</name>
<keyword evidence="2" id="KW-0732">Signal</keyword>
<feature type="region of interest" description="Disordered" evidence="1">
    <location>
        <begin position="255"/>
        <end position="280"/>
    </location>
</feature>
<feature type="compositionally biased region" description="Basic and acidic residues" evidence="1">
    <location>
        <begin position="261"/>
        <end position="280"/>
    </location>
</feature>
<sequence>MKLPLCAAALAASALLTALTGLSTAPPARAAGRALPSVDMELVVKAAQIDPRRPDSTPTPGAKTAVLLVERALRDRGLLGEKWVDGHFGTSTTTAYAKYQKSLGHTGRAANGLPGRASLTELGKGRFKVVRAIAPGSRVSMDGHVVNTRTRRMLTEAERLLGRDLVLDQGSYDPGGDPSSAGTHDGGGVVDISVRGMSPAARVKAARALRRVGFAAWVRSPRQGDWPWHIHAAAISDTDLSAQAQHQVGDYHLGRNGLADRGPDDGPKVTVRTWEEYRRH</sequence>
<evidence type="ECO:0000313" key="4">
    <source>
        <dbReference type="Proteomes" id="UP000274601"/>
    </source>
</evidence>
<reference evidence="3 4" key="1">
    <citation type="submission" date="2018-10" db="EMBL/GenBank/DDBJ databases">
        <title>Genomic Encyclopedia of Archaeal and Bacterial Type Strains, Phase II (KMG-II): from individual species to whole genera.</title>
        <authorList>
            <person name="Goeker M."/>
        </authorList>
    </citation>
    <scope>NUCLEOTIDE SEQUENCE [LARGE SCALE GENOMIC DNA]</scope>
    <source>
        <strain evidence="3 4">DSM 43383</strain>
    </source>
</reference>
<protein>
    <recommendedName>
        <fullName evidence="5">Peptidoglycan binding protein</fullName>
    </recommendedName>
</protein>
<evidence type="ECO:0008006" key="5">
    <source>
        <dbReference type="Google" id="ProtNLM"/>
    </source>
</evidence>
<dbReference type="OrthoDB" id="5178799at2"/>
<feature type="signal peptide" evidence="2">
    <location>
        <begin position="1"/>
        <end position="30"/>
    </location>
</feature>
<evidence type="ECO:0000313" key="3">
    <source>
        <dbReference type="EMBL" id="RKS76719.1"/>
    </source>
</evidence>